<dbReference type="PANTHER" id="PTHR43046:SF12">
    <property type="entry name" value="GDP-MANNOSE MANNOSYL HYDROLASE"/>
    <property type="match status" value="1"/>
</dbReference>
<accession>A0ABS2CKP4</accession>
<evidence type="ECO:0000313" key="8">
    <source>
        <dbReference type="Proteomes" id="UP001430172"/>
    </source>
</evidence>
<dbReference type="PROSITE" id="PS51462">
    <property type="entry name" value="NUDIX"/>
    <property type="match status" value="1"/>
</dbReference>
<dbReference type="InterPro" id="IPR020476">
    <property type="entry name" value="Nudix_hydrolase"/>
</dbReference>
<sequence length="171" mass="18863">MARREETEAERLRRIAILNNRLPKKRNIAQGLLRNPAGEVLLCELTYKQEWDLPGGVVDPGEPPARTVVREVDEELGIDVATAGLIAVNWLPPWRGWDDAHLFLFDLGVHSGELDPARFLRREIVDAHWVDPSAVGDHVAPYTARMLASVAAWTPGETLYLEDGTAPGGAA</sequence>
<proteinExistence type="inferred from homology"/>
<dbReference type="SUPFAM" id="SSF55811">
    <property type="entry name" value="Nudix"/>
    <property type="match status" value="1"/>
</dbReference>
<comment type="cofactor">
    <cofactor evidence="1">
        <name>Mg(2+)</name>
        <dbReference type="ChEBI" id="CHEBI:18420"/>
    </cofactor>
</comment>
<evidence type="ECO:0000256" key="5">
    <source>
        <dbReference type="RuleBase" id="RU003476"/>
    </source>
</evidence>
<dbReference type="PRINTS" id="PR00502">
    <property type="entry name" value="NUDIXFAMILY"/>
</dbReference>
<evidence type="ECO:0000256" key="1">
    <source>
        <dbReference type="ARBA" id="ARBA00001946"/>
    </source>
</evidence>
<reference evidence="7" key="1">
    <citation type="submission" date="2021-02" db="EMBL/GenBank/DDBJ databases">
        <title>Phycicoccus sp. MQZ13P-5T, whole genome shotgun sequence.</title>
        <authorList>
            <person name="Tuo L."/>
        </authorList>
    </citation>
    <scope>NUCLEOTIDE SEQUENCE</scope>
    <source>
        <strain evidence="7">MQZ13P-5</strain>
    </source>
</reference>
<comment type="similarity">
    <text evidence="2 5">Belongs to the Nudix hydrolase family.</text>
</comment>
<evidence type="ECO:0000256" key="2">
    <source>
        <dbReference type="ARBA" id="ARBA00005582"/>
    </source>
</evidence>
<dbReference type="Gene3D" id="3.90.79.10">
    <property type="entry name" value="Nucleoside Triphosphate Pyrophosphohydrolase"/>
    <property type="match status" value="1"/>
</dbReference>
<evidence type="ECO:0000313" key="7">
    <source>
        <dbReference type="EMBL" id="MBM6400033.1"/>
    </source>
</evidence>
<keyword evidence="4" id="KW-0460">Magnesium</keyword>
<evidence type="ECO:0000256" key="3">
    <source>
        <dbReference type="ARBA" id="ARBA00022801"/>
    </source>
</evidence>
<keyword evidence="3 5" id="KW-0378">Hydrolase</keyword>
<dbReference type="EMBL" id="JAFDVD010000007">
    <property type="protein sequence ID" value="MBM6400033.1"/>
    <property type="molecule type" value="Genomic_DNA"/>
</dbReference>
<evidence type="ECO:0000256" key="4">
    <source>
        <dbReference type="ARBA" id="ARBA00022842"/>
    </source>
</evidence>
<gene>
    <name evidence="7" type="ORF">JQN70_06530</name>
</gene>
<keyword evidence="8" id="KW-1185">Reference proteome</keyword>
<dbReference type="InterPro" id="IPR000086">
    <property type="entry name" value="NUDIX_hydrolase_dom"/>
</dbReference>
<organism evidence="7 8">
    <name type="scientific">Phycicoccus sonneratiae</name>
    <dbReference type="NCBI Taxonomy" id="2807628"/>
    <lineage>
        <taxon>Bacteria</taxon>
        <taxon>Bacillati</taxon>
        <taxon>Actinomycetota</taxon>
        <taxon>Actinomycetes</taxon>
        <taxon>Micrococcales</taxon>
        <taxon>Intrasporangiaceae</taxon>
        <taxon>Phycicoccus</taxon>
    </lineage>
</organism>
<dbReference type="Pfam" id="PF00293">
    <property type="entry name" value="NUDIX"/>
    <property type="match status" value="1"/>
</dbReference>
<name>A0ABS2CKP4_9MICO</name>
<dbReference type="PROSITE" id="PS00893">
    <property type="entry name" value="NUDIX_BOX"/>
    <property type="match status" value="1"/>
</dbReference>
<dbReference type="Proteomes" id="UP001430172">
    <property type="component" value="Unassembled WGS sequence"/>
</dbReference>
<dbReference type="RefSeq" id="WP_204130512.1">
    <property type="nucleotide sequence ID" value="NZ_JAFDVD010000007.1"/>
</dbReference>
<protein>
    <submittedName>
        <fullName evidence="7">NUDIX hydrolase</fullName>
    </submittedName>
</protein>
<dbReference type="InterPro" id="IPR020084">
    <property type="entry name" value="NUDIX_hydrolase_CS"/>
</dbReference>
<dbReference type="PANTHER" id="PTHR43046">
    <property type="entry name" value="GDP-MANNOSE MANNOSYL HYDROLASE"/>
    <property type="match status" value="1"/>
</dbReference>
<comment type="caution">
    <text evidence="7">The sequence shown here is derived from an EMBL/GenBank/DDBJ whole genome shotgun (WGS) entry which is preliminary data.</text>
</comment>
<dbReference type="GO" id="GO:0016787">
    <property type="term" value="F:hydrolase activity"/>
    <property type="evidence" value="ECO:0007669"/>
    <property type="project" value="UniProtKB-KW"/>
</dbReference>
<dbReference type="CDD" id="cd18876">
    <property type="entry name" value="NUDIX_Hydrolase"/>
    <property type="match status" value="1"/>
</dbReference>
<evidence type="ECO:0000259" key="6">
    <source>
        <dbReference type="PROSITE" id="PS51462"/>
    </source>
</evidence>
<feature type="domain" description="Nudix hydrolase" evidence="6">
    <location>
        <begin position="23"/>
        <end position="152"/>
    </location>
</feature>
<dbReference type="InterPro" id="IPR015797">
    <property type="entry name" value="NUDIX_hydrolase-like_dom_sf"/>
</dbReference>